<evidence type="ECO:0000313" key="3">
    <source>
        <dbReference type="Proteomes" id="UP000464865"/>
    </source>
</evidence>
<organism evidence="2 3">
    <name type="scientific">Rhizobium oryzihabitans</name>
    <dbReference type="NCBI Taxonomy" id="2267833"/>
    <lineage>
        <taxon>Bacteria</taxon>
        <taxon>Pseudomonadati</taxon>
        <taxon>Pseudomonadota</taxon>
        <taxon>Alphaproteobacteria</taxon>
        <taxon>Hyphomicrobiales</taxon>
        <taxon>Rhizobiaceae</taxon>
        <taxon>Rhizobium/Agrobacterium group</taxon>
        <taxon>Rhizobium</taxon>
    </lineage>
</organism>
<keyword evidence="2" id="KW-0614">Plasmid</keyword>
<geneLocation type="plasmid" evidence="2 3">
    <name>p7</name>
</geneLocation>
<dbReference type="Proteomes" id="UP000464865">
    <property type="component" value="Plasmid p7"/>
</dbReference>
<sequence length="715" mass="78893">MALEPENREEVERGKHVLAELASARSHVTEPALNATTRDEAVIKLHDAVVAAKAEARSGNRYVLDHAKRYPTEYGFLDDGFDEESEVRAYERAVEAFGEQNVAVVNGILEEIDSLYQSSTDIERPEPSYDAETGSYMYNADGEDQGWRESARADIERRVDAAWQRLMALHDDGNGYVEQAAQSNAELFARMVERKAAMEDARQNVPGSWENPIQIGHSIEQQLRYAASGEARPQSTVEGDAMKNPEPVPGSWENPIQIGHSIELQQTYAASKSLEPSRERRVIHDAKPDSVEMFRELYQDVVRTGDSFPIGALERHAEGRLQQTYAALVLIENARAAGIIPENSKFVATGAKVQDKRASKAYPAAHRLPADLSIQASDGSLRRLTDHLTVDLDRIWVDKNIFAPTDRIHRLANVADQWVEDGGMKTAFVNAANAVSSGKLTAEEALEDIVQPGYAAAHARALEKVERNFTLIERQALSQRIVDQHGQPYRKVPEPTVLKIKGLEERAAAKDVMERTLKAYSRMEELSPSLRMKSNLAVNGIIDNEIRLREHGPNSRRALAPGEAMVEARRAAGEANTALTKQMDEIIQLGNKASAAAAAASDPSRPMEARMRAMGDAGAYGEAMKTAWAKLQNETGPQVVKGLSERLERCGPHAGGHLAAVRSRLASPPKEVLQAANQIEDAQEKLQRANRSQVDFGQQNSVRQSFGQRPTPSME</sequence>
<feature type="compositionally biased region" description="Polar residues" evidence="1">
    <location>
        <begin position="689"/>
        <end position="715"/>
    </location>
</feature>
<dbReference type="KEGG" id="roy:G3A56_27800"/>
<dbReference type="AlphaFoldDB" id="A0A7L5BRU2"/>
<feature type="region of interest" description="Disordered" evidence="1">
    <location>
        <begin position="684"/>
        <end position="715"/>
    </location>
</feature>
<evidence type="ECO:0000313" key="2">
    <source>
        <dbReference type="EMBL" id="QIB41600.1"/>
    </source>
</evidence>
<dbReference type="EMBL" id="CP048639">
    <property type="protein sequence ID" value="QIB41600.1"/>
    <property type="molecule type" value="Genomic_DNA"/>
</dbReference>
<protein>
    <submittedName>
        <fullName evidence="2">Uncharacterized protein</fullName>
    </submittedName>
</protein>
<gene>
    <name evidence="2" type="ORF">G3A56_27800</name>
</gene>
<name>A0A7L5BRU2_9HYPH</name>
<keyword evidence="3" id="KW-1185">Reference proteome</keyword>
<accession>A0A7L5BRU2</accession>
<reference evidence="2 3" key="1">
    <citation type="submission" date="2020-02" db="EMBL/GenBank/DDBJ databases">
        <title>Plant-Promoting Endophytic Bacterium Rhizobium oryzihabitans sp. nov., Isolated from the Root of Rice.</title>
        <authorList>
            <person name="zhao J."/>
            <person name="Zhang G."/>
        </authorList>
    </citation>
    <scope>NUCLEOTIDE SEQUENCE [LARGE SCALE GENOMIC DNA]</scope>
    <source>
        <strain evidence="2 3">M15</strain>
        <plasmid evidence="2 3">p7</plasmid>
    </source>
</reference>
<dbReference type="RefSeq" id="WP_130519718.1">
    <property type="nucleotide sequence ID" value="NZ_CP048639.1"/>
</dbReference>
<proteinExistence type="predicted"/>
<evidence type="ECO:0000256" key="1">
    <source>
        <dbReference type="SAM" id="MobiDB-lite"/>
    </source>
</evidence>